<gene>
    <name evidence="2" type="ORF">GGQ72_004485</name>
</gene>
<feature type="compositionally biased region" description="Basic and acidic residues" evidence="1">
    <location>
        <begin position="20"/>
        <end position="34"/>
    </location>
</feature>
<organism evidence="2 3">
    <name type="scientific">Rhizobium rhizoryzae</name>
    <dbReference type="NCBI Taxonomy" id="451876"/>
    <lineage>
        <taxon>Bacteria</taxon>
        <taxon>Pseudomonadati</taxon>
        <taxon>Pseudomonadota</taxon>
        <taxon>Alphaproteobacteria</taxon>
        <taxon>Hyphomicrobiales</taxon>
        <taxon>Rhizobiaceae</taxon>
        <taxon>Rhizobium/Agrobacterium group</taxon>
        <taxon>Rhizobium</taxon>
    </lineage>
</organism>
<feature type="region of interest" description="Disordered" evidence="1">
    <location>
        <begin position="20"/>
        <end position="51"/>
    </location>
</feature>
<dbReference type="RefSeq" id="WP_165130425.1">
    <property type="nucleotide sequence ID" value="NZ_CP049248.1"/>
</dbReference>
<evidence type="ECO:0000313" key="3">
    <source>
        <dbReference type="Proteomes" id="UP000519897"/>
    </source>
</evidence>
<sequence length="51" mass="6191">MTQQIPQHVFERLEREWRLMEPERKSAQPKRADSEPSQQEPLPRIKIGRHD</sequence>
<accession>A0A7W6PTC5</accession>
<evidence type="ECO:0000256" key="1">
    <source>
        <dbReference type="SAM" id="MobiDB-lite"/>
    </source>
</evidence>
<comment type="caution">
    <text evidence="2">The sequence shown here is derived from an EMBL/GenBank/DDBJ whole genome shotgun (WGS) entry which is preliminary data.</text>
</comment>
<protein>
    <submittedName>
        <fullName evidence="2">Uncharacterized protein</fullName>
    </submittedName>
</protein>
<keyword evidence="3" id="KW-1185">Reference proteome</keyword>
<dbReference type="EMBL" id="JACIEC010000014">
    <property type="protein sequence ID" value="MBB4145919.1"/>
    <property type="molecule type" value="Genomic_DNA"/>
</dbReference>
<evidence type="ECO:0000313" key="2">
    <source>
        <dbReference type="EMBL" id="MBB4145919.1"/>
    </source>
</evidence>
<name>A0A7W6PTC5_9HYPH</name>
<reference evidence="2 3" key="1">
    <citation type="submission" date="2020-08" db="EMBL/GenBank/DDBJ databases">
        <title>Genomic Encyclopedia of Type Strains, Phase IV (KMG-IV): sequencing the most valuable type-strain genomes for metagenomic binning, comparative biology and taxonomic classification.</title>
        <authorList>
            <person name="Goeker M."/>
        </authorList>
    </citation>
    <scope>NUCLEOTIDE SEQUENCE [LARGE SCALE GENOMIC DNA]</scope>
    <source>
        <strain evidence="2 3">DSM 29514</strain>
    </source>
</reference>
<dbReference type="AlphaFoldDB" id="A0A7W6PTC5"/>
<proteinExistence type="predicted"/>
<dbReference type="Proteomes" id="UP000519897">
    <property type="component" value="Unassembled WGS sequence"/>
</dbReference>